<dbReference type="PANTHER" id="PTHR43384:SF6">
    <property type="entry name" value="SEPTUM SITE-DETERMINING PROTEIN MIND HOMOLOG, CHLOROPLASTIC"/>
    <property type="match status" value="1"/>
</dbReference>
<dbReference type="InterPro" id="IPR050625">
    <property type="entry name" value="ParA/MinD_ATPase"/>
</dbReference>
<name>A0AAP0BA05_9ASPA</name>
<dbReference type="GO" id="GO:0005829">
    <property type="term" value="C:cytosol"/>
    <property type="evidence" value="ECO:0007669"/>
    <property type="project" value="TreeGrafter"/>
</dbReference>
<evidence type="ECO:0000313" key="4">
    <source>
        <dbReference type="Proteomes" id="UP001418222"/>
    </source>
</evidence>
<proteinExistence type="predicted"/>
<reference evidence="3 4" key="1">
    <citation type="journal article" date="2022" name="Nat. Plants">
        <title>Genomes of leafy and leafless Platanthera orchids illuminate the evolution of mycoheterotrophy.</title>
        <authorList>
            <person name="Li M.H."/>
            <person name="Liu K.W."/>
            <person name="Li Z."/>
            <person name="Lu H.C."/>
            <person name="Ye Q.L."/>
            <person name="Zhang D."/>
            <person name="Wang J.Y."/>
            <person name="Li Y.F."/>
            <person name="Zhong Z.M."/>
            <person name="Liu X."/>
            <person name="Yu X."/>
            <person name="Liu D.K."/>
            <person name="Tu X.D."/>
            <person name="Liu B."/>
            <person name="Hao Y."/>
            <person name="Liao X.Y."/>
            <person name="Jiang Y.T."/>
            <person name="Sun W.H."/>
            <person name="Chen J."/>
            <person name="Chen Y.Q."/>
            <person name="Ai Y."/>
            <person name="Zhai J.W."/>
            <person name="Wu S.S."/>
            <person name="Zhou Z."/>
            <person name="Hsiao Y.Y."/>
            <person name="Wu W.L."/>
            <person name="Chen Y.Y."/>
            <person name="Lin Y.F."/>
            <person name="Hsu J.L."/>
            <person name="Li C.Y."/>
            <person name="Wang Z.W."/>
            <person name="Zhao X."/>
            <person name="Zhong W.Y."/>
            <person name="Ma X.K."/>
            <person name="Ma L."/>
            <person name="Huang J."/>
            <person name="Chen G.Z."/>
            <person name="Huang M.Z."/>
            <person name="Huang L."/>
            <person name="Peng D.H."/>
            <person name="Luo Y.B."/>
            <person name="Zou S.Q."/>
            <person name="Chen S.P."/>
            <person name="Lan S."/>
            <person name="Tsai W.C."/>
            <person name="Van de Peer Y."/>
            <person name="Liu Z.J."/>
        </authorList>
    </citation>
    <scope>NUCLEOTIDE SEQUENCE [LARGE SCALE GENOMIC DNA]</scope>
    <source>
        <strain evidence="3">Lor287</strain>
    </source>
</reference>
<keyword evidence="2" id="KW-0067">ATP-binding</keyword>
<evidence type="ECO:0000256" key="1">
    <source>
        <dbReference type="ARBA" id="ARBA00022741"/>
    </source>
</evidence>
<dbReference type="GO" id="GO:0009898">
    <property type="term" value="C:cytoplasmic side of plasma membrane"/>
    <property type="evidence" value="ECO:0007669"/>
    <property type="project" value="TreeGrafter"/>
</dbReference>
<dbReference type="SUPFAM" id="SSF52540">
    <property type="entry name" value="P-loop containing nucleoside triphosphate hydrolases"/>
    <property type="match status" value="1"/>
</dbReference>
<accession>A0AAP0BA05</accession>
<dbReference type="Proteomes" id="UP001418222">
    <property type="component" value="Unassembled WGS sequence"/>
</dbReference>
<keyword evidence="1" id="KW-0547">Nucleotide-binding</keyword>
<evidence type="ECO:0000313" key="3">
    <source>
        <dbReference type="EMBL" id="KAK8933955.1"/>
    </source>
</evidence>
<gene>
    <name evidence="3" type="ORF">KSP39_PZI015810</name>
</gene>
<keyword evidence="4" id="KW-1185">Reference proteome</keyword>
<dbReference type="PANTHER" id="PTHR43384">
    <property type="entry name" value="SEPTUM SITE-DETERMINING PROTEIN MIND HOMOLOG, CHLOROPLASTIC-RELATED"/>
    <property type="match status" value="1"/>
</dbReference>
<comment type="caution">
    <text evidence="3">The sequence shown here is derived from an EMBL/GenBank/DDBJ whole genome shotgun (WGS) entry which is preliminary data.</text>
</comment>
<dbReference type="GO" id="GO:0016887">
    <property type="term" value="F:ATP hydrolysis activity"/>
    <property type="evidence" value="ECO:0007669"/>
    <property type="project" value="TreeGrafter"/>
</dbReference>
<sequence>MLNALQWGWDHNLDIFQNPKALPLIAHTGKGQGKQKANRSLRNTTFRHLQKKRTVCWFTHFCSISNDGKHQRHKACLLTLQFPQPQPQNAVFDTHPLPSILHRSIVNALIPIAPTLTAKNQHQKRWKQTQSLIAGLEPNVRPFAYRKEPHLNRKPQLVGETPRVVVITSGKGGIEKTTTNISLSLSLLGLSVVAIGADASLRNRVYYTAVEVLYSDYLLDQALFRDKRSPSLELLCISKPRSKLPLFFGSKAIIWLVDALRYILRHLIV</sequence>
<evidence type="ECO:0008006" key="5">
    <source>
        <dbReference type="Google" id="ProtNLM"/>
    </source>
</evidence>
<dbReference type="Gene3D" id="3.40.50.300">
    <property type="entry name" value="P-loop containing nucleotide triphosphate hydrolases"/>
    <property type="match status" value="1"/>
</dbReference>
<organism evidence="3 4">
    <name type="scientific">Platanthera zijinensis</name>
    <dbReference type="NCBI Taxonomy" id="2320716"/>
    <lineage>
        <taxon>Eukaryota</taxon>
        <taxon>Viridiplantae</taxon>
        <taxon>Streptophyta</taxon>
        <taxon>Embryophyta</taxon>
        <taxon>Tracheophyta</taxon>
        <taxon>Spermatophyta</taxon>
        <taxon>Magnoliopsida</taxon>
        <taxon>Liliopsida</taxon>
        <taxon>Asparagales</taxon>
        <taxon>Orchidaceae</taxon>
        <taxon>Orchidoideae</taxon>
        <taxon>Orchideae</taxon>
        <taxon>Orchidinae</taxon>
        <taxon>Platanthera</taxon>
    </lineage>
</organism>
<dbReference type="AlphaFoldDB" id="A0AAP0BA05"/>
<dbReference type="GO" id="GO:0005524">
    <property type="term" value="F:ATP binding"/>
    <property type="evidence" value="ECO:0007669"/>
    <property type="project" value="UniProtKB-KW"/>
</dbReference>
<evidence type="ECO:0000256" key="2">
    <source>
        <dbReference type="ARBA" id="ARBA00022840"/>
    </source>
</evidence>
<protein>
    <recommendedName>
        <fullName evidence="5">CobQ/CobB/MinD/ParA nucleotide binding domain-containing protein</fullName>
    </recommendedName>
</protein>
<dbReference type="InterPro" id="IPR027417">
    <property type="entry name" value="P-loop_NTPase"/>
</dbReference>
<dbReference type="EMBL" id="JBBWWQ010000013">
    <property type="protein sequence ID" value="KAK8933955.1"/>
    <property type="molecule type" value="Genomic_DNA"/>
</dbReference>
<dbReference type="GO" id="GO:0051782">
    <property type="term" value="P:negative regulation of cell division"/>
    <property type="evidence" value="ECO:0007669"/>
    <property type="project" value="TreeGrafter"/>
</dbReference>